<dbReference type="InterPro" id="IPR036259">
    <property type="entry name" value="MFS_trans_sf"/>
</dbReference>
<feature type="transmembrane region" description="Helical" evidence="6">
    <location>
        <begin position="257"/>
        <end position="279"/>
    </location>
</feature>
<evidence type="ECO:0000256" key="3">
    <source>
        <dbReference type="ARBA" id="ARBA00022692"/>
    </source>
</evidence>
<feature type="transmembrane region" description="Helical" evidence="6">
    <location>
        <begin position="214"/>
        <end position="237"/>
    </location>
</feature>
<feature type="transmembrane region" description="Helical" evidence="6">
    <location>
        <begin position="14"/>
        <end position="33"/>
    </location>
</feature>
<dbReference type="EMBL" id="SMLL01000003">
    <property type="protein sequence ID" value="TFZ01521.1"/>
    <property type="molecule type" value="Genomic_DNA"/>
</dbReference>
<feature type="transmembrane region" description="Helical" evidence="6">
    <location>
        <begin position="382"/>
        <end position="403"/>
    </location>
</feature>
<evidence type="ECO:0000256" key="4">
    <source>
        <dbReference type="ARBA" id="ARBA00022989"/>
    </source>
</evidence>
<dbReference type="Gene3D" id="1.20.1250.20">
    <property type="entry name" value="MFS general substrate transporter like domains"/>
    <property type="match status" value="1"/>
</dbReference>
<proteinExistence type="predicted"/>
<feature type="transmembrane region" description="Helical" evidence="6">
    <location>
        <begin position="145"/>
        <end position="166"/>
    </location>
</feature>
<dbReference type="InterPro" id="IPR011701">
    <property type="entry name" value="MFS"/>
</dbReference>
<feature type="transmembrane region" description="Helical" evidence="6">
    <location>
        <begin position="291"/>
        <end position="310"/>
    </location>
</feature>
<dbReference type="AlphaFoldDB" id="A0A4Z0BRR8"/>
<dbReference type="PANTHER" id="PTHR43124:SF3">
    <property type="entry name" value="CHLORAMPHENICOL EFFLUX PUMP RV0191"/>
    <property type="match status" value="1"/>
</dbReference>
<reference evidence="8 9" key="1">
    <citation type="submission" date="2019-03" db="EMBL/GenBank/DDBJ databases">
        <title>Ramlibacter rhizophilus CCTCC AB2015357, whole genome shotgun sequence.</title>
        <authorList>
            <person name="Zhang X."/>
            <person name="Feng G."/>
            <person name="Zhu H."/>
        </authorList>
    </citation>
    <scope>NUCLEOTIDE SEQUENCE [LARGE SCALE GENOMIC DNA]</scope>
    <source>
        <strain evidence="8 9">CCTCC AB2015357</strain>
    </source>
</reference>
<comment type="caution">
    <text evidence="8">The sequence shown here is derived from an EMBL/GenBank/DDBJ whole genome shotgun (WGS) entry which is preliminary data.</text>
</comment>
<dbReference type="GO" id="GO:0005886">
    <property type="term" value="C:plasma membrane"/>
    <property type="evidence" value="ECO:0007669"/>
    <property type="project" value="UniProtKB-SubCell"/>
</dbReference>
<dbReference type="SUPFAM" id="SSF103473">
    <property type="entry name" value="MFS general substrate transporter"/>
    <property type="match status" value="1"/>
</dbReference>
<dbReference type="RefSeq" id="WP_135284820.1">
    <property type="nucleotide sequence ID" value="NZ_SMLL01000003.1"/>
</dbReference>
<keyword evidence="4 6" id="KW-1133">Transmembrane helix</keyword>
<protein>
    <submittedName>
        <fullName evidence="8">MFS transporter</fullName>
    </submittedName>
</protein>
<feature type="transmembrane region" description="Helical" evidence="6">
    <location>
        <begin position="53"/>
        <end position="73"/>
    </location>
</feature>
<dbReference type="Pfam" id="PF07690">
    <property type="entry name" value="MFS_1"/>
    <property type="match status" value="1"/>
</dbReference>
<dbReference type="PANTHER" id="PTHR43124">
    <property type="entry name" value="PURINE EFFLUX PUMP PBUE"/>
    <property type="match status" value="1"/>
</dbReference>
<feature type="transmembrane region" description="Helical" evidence="6">
    <location>
        <begin position="348"/>
        <end position="367"/>
    </location>
</feature>
<keyword evidence="2" id="KW-1003">Cell membrane</keyword>
<dbReference type="InterPro" id="IPR020846">
    <property type="entry name" value="MFS_dom"/>
</dbReference>
<dbReference type="Proteomes" id="UP000297564">
    <property type="component" value="Unassembled WGS sequence"/>
</dbReference>
<evidence type="ECO:0000256" key="1">
    <source>
        <dbReference type="ARBA" id="ARBA00004651"/>
    </source>
</evidence>
<evidence type="ECO:0000313" key="9">
    <source>
        <dbReference type="Proteomes" id="UP000297564"/>
    </source>
</evidence>
<evidence type="ECO:0000256" key="5">
    <source>
        <dbReference type="ARBA" id="ARBA00023136"/>
    </source>
</evidence>
<keyword evidence="5 6" id="KW-0472">Membrane</keyword>
<evidence type="ECO:0000256" key="6">
    <source>
        <dbReference type="SAM" id="Phobius"/>
    </source>
</evidence>
<keyword evidence="3 6" id="KW-0812">Transmembrane</keyword>
<name>A0A4Z0BRR8_9BURK</name>
<feature type="domain" description="Major facilitator superfamily (MFS) profile" evidence="7">
    <location>
        <begin position="18"/>
        <end position="408"/>
    </location>
</feature>
<evidence type="ECO:0000259" key="7">
    <source>
        <dbReference type="PROSITE" id="PS50850"/>
    </source>
</evidence>
<dbReference type="GO" id="GO:0022857">
    <property type="term" value="F:transmembrane transporter activity"/>
    <property type="evidence" value="ECO:0007669"/>
    <property type="project" value="InterPro"/>
</dbReference>
<comment type="subcellular location">
    <subcellularLocation>
        <location evidence="1">Cell membrane</location>
        <topology evidence="1">Multi-pass membrane protein</topology>
    </subcellularLocation>
</comment>
<feature type="transmembrane region" description="Helical" evidence="6">
    <location>
        <begin position="172"/>
        <end position="193"/>
    </location>
</feature>
<gene>
    <name evidence="8" type="ORF">EZ242_09125</name>
</gene>
<keyword evidence="9" id="KW-1185">Reference proteome</keyword>
<organism evidence="8 9">
    <name type="scientific">Ramlibacter rhizophilus</name>
    <dbReference type="NCBI Taxonomy" id="1781167"/>
    <lineage>
        <taxon>Bacteria</taxon>
        <taxon>Pseudomonadati</taxon>
        <taxon>Pseudomonadota</taxon>
        <taxon>Betaproteobacteria</taxon>
        <taxon>Burkholderiales</taxon>
        <taxon>Comamonadaceae</taxon>
        <taxon>Ramlibacter</taxon>
    </lineage>
</organism>
<accession>A0A4Z0BRR8</accession>
<sequence length="413" mass="42917">MGSSVPTPTRSDQASAWTMLLAFTAVFAMSQAFRTLPAIVAPPLVSEFGLTPGQLGVFAGAFHFAFGGLQFVMGVGMDMFGPRRTVLWVFPLAIAGALIAAAAPGYGALLIGQVLIGTGCAPAFVACTLFIATRFEPARFASMSGAILGLGSVGLLVTGTPLAWLIEASSWRAAFIALAAASALAWLAVWRIVKDPPGAGAGARMSLGTALRGYGELFRLPHTWGIVALGLVTYASFMALRGLWLGPLLVDRHGFSLVASGHVALAVSVVGMLGPPLFGRIDPGTGTRRRWLVGYSLLIALGFFVMAATHNPGVDVGLAVVMSLVSGYMVLQYADVKSAYPAAMTGRAMAIFTMAMFLGVALVQWLTGRVASVAAARGAEPYAWILASIGLMLVAGALAFRWLPAPGRPGERA</sequence>
<feature type="transmembrane region" description="Helical" evidence="6">
    <location>
        <begin position="316"/>
        <end position="336"/>
    </location>
</feature>
<dbReference type="OrthoDB" id="8792530at2"/>
<dbReference type="PROSITE" id="PS50850">
    <property type="entry name" value="MFS"/>
    <property type="match status" value="1"/>
</dbReference>
<evidence type="ECO:0000256" key="2">
    <source>
        <dbReference type="ARBA" id="ARBA00022475"/>
    </source>
</evidence>
<evidence type="ECO:0000313" key="8">
    <source>
        <dbReference type="EMBL" id="TFZ01521.1"/>
    </source>
</evidence>
<dbReference type="InterPro" id="IPR050189">
    <property type="entry name" value="MFS_Efflux_Transporters"/>
</dbReference>
<feature type="transmembrane region" description="Helical" evidence="6">
    <location>
        <begin position="109"/>
        <end position="133"/>
    </location>
</feature>
<feature type="transmembrane region" description="Helical" evidence="6">
    <location>
        <begin position="85"/>
        <end position="103"/>
    </location>
</feature>